<dbReference type="Proteomes" id="UP000600139">
    <property type="component" value="Unassembled WGS sequence"/>
</dbReference>
<protein>
    <submittedName>
        <fullName evidence="3">Glycosyltransferase family 4 protein</fullName>
    </submittedName>
</protein>
<dbReference type="CDD" id="cd03822">
    <property type="entry name" value="GT4_mannosyltransferase-like"/>
    <property type="match status" value="1"/>
</dbReference>
<comment type="caution">
    <text evidence="3">The sequence shown here is derived from an EMBL/GenBank/DDBJ whole genome shotgun (WGS) entry which is preliminary data.</text>
</comment>
<accession>A0A934R830</accession>
<dbReference type="InterPro" id="IPR028098">
    <property type="entry name" value="Glyco_trans_4-like_N"/>
</dbReference>
<gene>
    <name evidence="3" type="ORF">JIN84_15115</name>
</gene>
<evidence type="ECO:0000259" key="2">
    <source>
        <dbReference type="Pfam" id="PF13439"/>
    </source>
</evidence>
<dbReference type="InterPro" id="IPR008928">
    <property type="entry name" value="6-hairpin_glycosidase_sf"/>
</dbReference>
<dbReference type="AlphaFoldDB" id="A0A934R830"/>
<dbReference type="EMBL" id="JAENIK010000011">
    <property type="protein sequence ID" value="MBK1816955.1"/>
    <property type="molecule type" value="Genomic_DNA"/>
</dbReference>
<proteinExistence type="predicted"/>
<reference evidence="3" key="1">
    <citation type="submission" date="2021-01" db="EMBL/GenBank/DDBJ databases">
        <title>Modified the classification status of verrucomicrobia.</title>
        <authorList>
            <person name="Feng X."/>
        </authorList>
    </citation>
    <scope>NUCLEOTIDE SEQUENCE</scope>
    <source>
        <strain evidence="3">JCM 18052</strain>
    </source>
</reference>
<feature type="domain" description="Glycosyltransferase subfamily 4-like N-terminal" evidence="2">
    <location>
        <begin position="18"/>
        <end position="170"/>
    </location>
</feature>
<dbReference type="InterPro" id="IPR001296">
    <property type="entry name" value="Glyco_trans_1"/>
</dbReference>
<dbReference type="GO" id="GO:0016757">
    <property type="term" value="F:glycosyltransferase activity"/>
    <property type="evidence" value="ECO:0007669"/>
    <property type="project" value="InterPro"/>
</dbReference>
<name>A0A934R830_9BACT</name>
<dbReference type="SUPFAM" id="SSF53756">
    <property type="entry name" value="UDP-Glycosyltransferase/glycogen phosphorylase"/>
    <property type="match status" value="1"/>
</dbReference>
<evidence type="ECO:0000259" key="1">
    <source>
        <dbReference type="Pfam" id="PF00534"/>
    </source>
</evidence>
<dbReference type="PANTHER" id="PTHR12526">
    <property type="entry name" value="GLYCOSYLTRANSFERASE"/>
    <property type="match status" value="1"/>
</dbReference>
<dbReference type="GO" id="GO:0005975">
    <property type="term" value="P:carbohydrate metabolic process"/>
    <property type="evidence" value="ECO:0007669"/>
    <property type="project" value="InterPro"/>
</dbReference>
<dbReference type="Pfam" id="PF13439">
    <property type="entry name" value="Glyco_transf_4"/>
    <property type="match status" value="1"/>
</dbReference>
<dbReference type="SUPFAM" id="SSF48208">
    <property type="entry name" value="Six-hairpin glycosidases"/>
    <property type="match status" value="1"/>
</dbReference>
<evidence type="ECO:0000313" key="3">
    <source>
        <dbReference type="EMBL" id="MBK1816955.1"/>
    </source>
</evidence>
<evidence type="ECO:0000313" key="4">
    <source>
        <dbReference type="Proteomes" id="UP000600139"/>
    </source>
</evidence>
<dbReference type="PANTHER" id="PTHR12526:SF572">
    <property type="entry name" value="BLL5144 PROTEIN"/>
    <property type="match status" value="1"/>
</dbReference>
<dbReference type="Pfam" id="PF00534">
    <property type="entry name" value="Glycos_transf_1"/>
    <property type="match status" value="1"/>
</dbReference>
<dbReference type="RefSeq" id="WP_200351878.1">
    <property type="nucleotide sequence ID" value="NZ_BAABHZ010000006.1"/>
</dbReference>
<organism evidence="3 4">
    <name type="scientific">Luteolibacter yonseiensis</name>
    <dbReference type="NCBI Taxonomy" id="1144680"/>
    <lineage>
        <taxon>Bacteria</taxon>
        <taxon>Pseudomonadati</taxon>
        <taxon>Verrucomicrobiota</taxon>
        <taxon>Verrucomicrobiia</taxon>
        <taxon>Verrucomicrobiales</taxon>
        <taxon>Verrucomicrobiaceae</taxon>
        <taxon>Luteolibacter</taxon>
    </lineage>
</organism>
<sequence>MFPGKIAFLGGYDPRRCGIATFTTDLCEAVATAAPHSHCFAGALNDRMEGYKYPPRVRFEILEKDLDSYRRAADFLNFNNVEVLCVQHEFGIFGGPAGSHLLALLKEVRMPVVTTLHTVLENPDAAQRMVMEELLRRSDRLVVMAEKGADILKETYNAPDSKLDVIPHGIPDIPFAKADLSKAQFGLEGKLVLLTFGLLGPGKGIEHVIEALPEIVKRHPNVVYVVLGATHPHLMAREGESYRLGLERLAEDRNLKEHVIFYNRFVSQEDLIEFIGATDIYLTPYLNEAQITSGTLAQVFGAGKAVVSTPYWHARELLADGRGMLVPFRNPQEIARGVCAYLDDPELLERTRIQAWKAGRKMIWPAVAARYLESFQHAQEDRKSLPRESFGGWTLGSRPYNLPPLRLDHIVRMTDGTGIFQHATFNVPNFHEGYCTDDNARAFILCNLLSEPGPLDELETTYLAFLTAALDHRTARFRNFMSHGRQWLETCGSEDSHARALWALGVGSGRSANVGHQRLSVYLFELGLPPVDDFVSPRAWAFTLLGIHEYLLRYPGKEKVLAARETLVRKLVTRWNDCATEDWPWFENEATYDNARLSQALILSGRGMGDETAYGIGMKSLRWLASLQKTQAGHFRPIGSDGFYTKDGARADFDQQPVEAQAMVSACLDASRITGDDFWSNEAKNAFEWFLGRNDLGQALYDSATGGCGDGLHETRVNANQGAESSLAFQIALAEMNHAAHPIPRFPQFPS</sequence>
<feature type="domain" description="Glycosyl transferase family 1" evidence="1">
    <location>
        <begin position="183"/>
        <end position="355"/>
    </location>
</feature>
<dbReference type="Gene3D" id="3.40.50.2000">
    <property type="entry name" value="Glycogen Phosphorylase B"/>
    <property type="match status" value="2"/>
</dbReference>
<keyword evidence="4" id="KW-1185">Reference proteome</keyword>